<keyword evidence="6" id="KW-0456">Lyase</keyword>
<accession>X1E9L0</accession>
<dbReference type="Gene3D" id="3.60.150.10">
    <property type="entry name" value="Chorismate synthase AroC"/>
    <property type="match status" value="1"/>
</dbReference>
<dbReference type="PANTHER" id="PTHR21085:SF0">
    <property type="entry name" value="CHORISMATE SYNTHASE"/>
    <property type="match status" value="1"/>
</dbReference>
<dbReference type="InterPro" id="IPR035904">
    <property type="entry name" value="Chorismate_synth_AroC_sf"/>
</dbReference>
<evidence type="ECO:0000256" key="4">
    <source>
        <dbReference type="ARBA" id="ARBA00022605"/>
    </source>
</evidence>
<dbReference type="Pfam" id="PF01264">
    <property type="entry name" value="Chorismate_synt"/>
    <property type="match status" value="1"/>
</dbReference>
<evidence type="ECO:0000256" key="5">
    <source>
        <dbReference type="ARBA" id="ARBA00023141"/>
    </source>
</evidence>
<dbReference type="EMBL" id="BARU01001112">
    <property type="protein sequence ID" value="GAH29297.1"/>
    <property type="molecule type" value="Genomic_DNA"/>
</dbReference>
<dbReference type="GO" id="GO:0009073">
    <property type="term" value="P:aromatic amino acid family biosynthetic process"/>
    <property type="evidence" value="ECO:0007669"/>
    <property type="project" value="UniProtKB-KW"/>
</dbReference>
<dbReference type="InterPro" id="IPR000453">
    <property type="entry name" value="Chorismate_synth"/>
</dbReference>
<keyword evidence="4" id="KW-0028">Amino-acid biosynthesis</keyword>
<evidence type="ECO:0000313" key="7">
    <source>
        <dbReference type="EMBL" id="GAH29297.1"/>
    </source>
</evidence>
<dbReference type="PROSITE" id="PS00788">
    <property type="entry name" value="CHORISMATE_SYNTHASE_2"/>
    <property type="match status" value="1"/>
</dbReference>
<evidence type="ECO:0000256" key="6">
    <source>
        <dbReference type="ARBA" id="ARBA00023239"/>
    </source>
</evidence>
<dbReference type="CDD" id="cd07304">
    <property type="entry name" value="Chorismate_synthase"/>
    <property type="match status" value="1"/>
</dbReference>
<organism evidence="7">
    <name type="scientific">marine sediment metagenome</name>
    <dbReference type="NCBI Taxonomy" id="412755"/>
    <lineage>
        <taxon>unclassified sequences</taxon>
        <taxon>metagenomes</taxon>
        <taxon>ecological metagenomes</taxon>
    </lineage>
</organism>
<reference evidence="7" key="1">
    <citation type="journal article" date="2014" name="Front. Microbiol.">
        <title>High frequency of phylogenetically diverse reductive dehalogenase-homologous genes in deep subseafloor sedimentary metagenomes.</title>
        <authorList>
            <person name="Kawai M."/>
            <person name="Futagami T."/>
            <person name="Toyoda A."/>
            <person name="Takaki Y."/>
            <person name="Nishi S."/>
            <person name="Hori S."/>
            <person name="Arai W."/>
            <person name="Tsubouchi T."/>
            <person name="Morono Y."/>
            <person name="Uchiyama I."/>
            <person name="Ito T."/>
            <person name="Fujiyama A."/>
            <person name="Inagaki F."/>
            <person name="Takami H."/>
        </authorList>
    </citation>
    <scope>NUCLEOTIDE SEQUENCE</scope>
    <source>
        <strain evidence="7">Expedition CK06-06</strain>
    </source>
</reference>
<dbReference type="GO" id="GO:0004107">
    <property type="term" value="F:chorismate synthase activity"/>
    <property type="evidence" value="ECO:0007669"/>
    <property type="project" value="UniProtKB-EC"/>
</dbReference>
<evidence type="ECO:0000256" key="3">
    <source>
        <dbReference type="ARBA" id="ARBA00013036"/>
    </source>
</evidence>
<dbReference type="NCBIfam" id="TIGR00033">
    <property type="entry name" value="aroC"/>
    <property type="match status" value="1"/>
</dbReference>
<sequence>MIKLGDNTFGKIFKITSFGESHGMLVGVIIDGTPAGLEFDLDIIQRELDKRRPGQSHLTTSRVELDKAEVLSGIFNNKTTGAPICLIVKNVDVDSSKYERFKEMLRPSQVDYVLSQKFGDFADHRGSGRFSGRITAGFVMAGALAKQILNKVNISVFAYTKSIGKIEDSINYYIKDINTFIQKREISPVRALNPDLSKKMEHEIEVVQKANDSIGGTISCIISNFPVGIGGPLFNSLESNISKAIFSIPAIKGIEFGAGFKAAKMKGSEHNDPWTI</sequence>
<dbReference type="GO" id="GO:0009423">
    <property type="term" value="P:chorismate biosynthetic process"/>
    <property type="evidence" value="ECO:0007669"/>
    <property type="project" value="UniProtKB-UniPathway"/>
</dbReference>
<dbReference type="PANTHER" id="PTHR21085">
    <property type="entry name" value="CHORISMATE SYNTHASE"/>
    <property type="match status" value="1"/>
</dbReference>
<dbReference type="SUPFAM" id="SSF103263">
    <property type="entry name" value="Chorismate synthase, AroC"/>
    <property type="match status" value="1"/>
</dbReference>
<dbReference type="UniPathway" id="UPA00053">
    <property type="reaction ID" value="UER00090"/>
</dbReference>
<dbReference type="EC" id="4.2.3.5" evidence="3"/>
<dbReference type="AlphaFoldDB" id="X1E9L0"/>
<keyword evidence="5" id="KW-0057">Aromatic amino acid biosynthesis</keyword>
<feature type="non-terminal residue" evidence="7">
    <location>
        <position position="276"/>
    </location>
</feature>
<dbReference type="InterPro" id="IPR020541">
    <property type="entry name" value="Chorismate_synthase_CS"/>
</dbReference>
<evidence type="ECO:0000256" key="1">
    <source>
        <dbReference type="ARBA" id="ARBA00005044"/>
    </source>
</evidence>
<gene>
    <name evidence="7" type="ORF">S03H2_03106</name>
</gene>
<comment type="pathway">
    <text evidence="1">Metabolic intermediate biosynthesis; chorismate biosynthesis; chorismate from D-erythrose 4-phosphate and phosphoenolpyruvate: step 7/7.</text>
</comment>
<evidence type="ECO:0000256" key="2">
    <source>
        <dbReference type="ARBA" id="ARBA00008014"/>
    </source>
</evidence>
<dbReference type="GO" id="GO:0005829">
    <property type="term" value="C:cytosol"/>
    <property type="evidence" value="ECO:0007669"/>
    <property type="project" value="TreeGrafter"/>
</dbReference>
<proteinExistence type="inferred from homology"/>
<protein>
    <recommendedName>
        <fullName evidence="3">chorismate synthase</fullName>
        <ecNumber evidence="3">4.2.3.5</ecNumber>
    </recommendedName>
</protein>
<dbReference type="GO" id="GO:0008652">
    <property type="term" value="P:amino acid biosynthetic process"/>
    <property type="evidence" value="ECO:0007669"/>
    <property type="project" value="UniProtKB-KW"/>
</dbReference>
<dbReference type="GO" id="GO:0010181">
    <property type="term" value="F:FMN binding"/>
    <property type="evidence" value="ECO:0007669"/>
    <property type="project" value="TreeGrafter"/>
</dbReference>
<name>X1E9L0_9ZZZZ</name>
<comment type="caution">
    <text evidence="7">The sequence shown here is derived from an EMBL/GenBank/DDBJ whole genome shotgun (WGS) entry which is preliminary data.</text>
</comment>
<comment type="similarity">
    <text evidence="2">Belongs to the chorismate synthase family.</text>
</comment>
<dbReference type="PROSITE" id="PS00787">
    <property type="entry name" value="CHORISMATE_SYNTHASE_1"/>
    <property type="match status" value="1"/>
</dbReference>